<protein>
    <submittedName>
        <fullName evidence="5">Acid protease</fullName>
    </submittedName>
</protein>
<evidence type="ECO:0000259" key="4">
    <source>
        <dbReference type="PROSITE" id="PS51767"/>
    </source>
</evidence>
<dbReference type="OrthoDB" id="771136at2759"/>
<dbReference type="SUPFAM" id="SSF50630">
    <property type="entry name" value="Acid proteases"/>
    <property type="match status" value="1"/>
</dbReference>
<feature type="compositionally biased region" description="Polar residues" evidence="1">
    <location>
        <begin position="718"/>
        <end position="736"/>
    </location>
</feature>
<dbReference type="STRING" id="230819.A0A5C3KVP8"/>
<evidence type="ECO:0000313" key="6">
    <source>
        <dbReference type="Proteomes" id="UP000307440"/>
    </source>
</evidence>
<evidence type="ECO:0000256" key="2">
    <source>
        <dbReference type="SAM" id="Phobius"/>
    </source>
</evidence>
<dbReference type="Proteomes" id="UP000307440">
    <property type="component" value="Unassembled WGS sequence"/>
</dbReference>
<feature type="compositionally biased region" description="Basic and acidic residues" evidence="1">
    <location>
        <begin position="489"/>
        <end position="512"/>
    </location>
</feature>
<feature type="compositionally biased region" description="Low complexity" evidence="1">
    <location>
        <begin position="660"/>
        <end position="674"/>
    </location>
</feature>
<dbReference type="PROSITE" id="PS51767">
    <property type="entry name" value="PEPTIDASE_A1"/>
    <property type="match status" value="1"/>
</dbReference>
<feature type="compositionally biased region" description="Polar residues" evidence="1">
    <location>
        <begin position="515"/>
        <end position="546"/>
    </location>
</feature>
<feature type="compositionally biased region" description="Low complexity" evidence="1">
    <location>
        <begin position="737"/>
        <end position="748"/>
    </location>
</feature>
<proteinExistence type="predicted"/>
<evidence type="ECO:0000256" key="1">
    <source>
        <dbReference type="SAM" id="MobiDB-lite"/>
    </source>
</evidence>
<evidence type="ECO:0000256" key="3">
    <source>
        <dbReference type="SAM" id="SignalP"/>
    </source>
</evidence>
<reference evidence="5 6" key="1">
    <citation type="journal article" date="2019" name="Nat. Ecol. Evol.">
        <title>Megaphylogeny resolves global patterns of mushroom evolution.</title>
        <authorList>
            <person name="Varga T."/>
            <person name="Krizsan K."/>
            <person name="Foldi C."/>
            <person name="Dima B."/>
            <person name="Sanchez-Garcia M."/>
            <person name="Sanchez-Ramirez S."/>
            <person name="Szollosi G.J."/>
            <person name="Szarkandi J.G."/>
            <person name="Papp V."/>
            <person name="Albert L."/>
            <person name="Andreopoulos W."/>
            <person name="Angelini C."/>
            <person name="Antonin V."/>
            <person name="Barry K.W."/>
            <person name="Bougher N.L."/>
            <person name="Buchanan P."/>
            <person name="Buyck B."/>
            <person name="Bense V."/>
            <person name="Catcheside P."/>
            <person name="Chovatia M."/>
            <person name="Cooper J."/>
            <person name="Damon W."/>
            <person name="Desjardin D."/>
            <person name="Finy P."/>
            <person name="Geml J."/>
            <person name="Haridas S."/>
            <person name="Hughes K."/>
            <person name="Justo A."/>
            <person name="Karasinski D."/>
            <person name="Kautmanova I."/>
            <person name="Kiss B."/>
            <person name="Kocsube S."/>
            <person name="Kotiranta H."/>
            <person name="LaButti K.M."/>
            <person name="Lechner B.E."/>
            <person name="Liimatainen K."/>
            <person name="Lipzen A."/>
            <person name="Lukacs Z."/>
            <person name="Mihaltcheva S."/>
            <person name="Morgado L.N."/>
            <person name="Niskanen T."/>
            <person name="Noordeloos M.E."/>
            <person name="Ohm R.A."/>
            <person name="Ortiz-Santana B."/>
            <person name="Ovrebo C."/>
            <person name="Racz N."/>
            <person name="Riley R."/>
            <person name="Savchenko A."/>
            <person name="Shiryaev A."/>
            <person name="Soop K."/>
            <person name="Spirin V."/>
            <person name="Szebenyi C."/>
            <person name="Tomsovsky M."/>
            <person name="Tulloss R.E."/>
            <person name="Uehling J."/>
            <person name="Grigoriev I.V."/>
            <person name="Vagvolgyi C."/>
            <person name="Papp T."/>
            <person name="Martin F.M."/>
            <person name="Miettinen O."/>
            <person name="Hibbett D.S."/>
            <person name="Nagy L.G."/>
        </authorList>
    </citation>
    <scope>NUCLEOTIDE SEQUENCE [LARGE SCALE GENOMIC DNA]</scope>
    <source>
        <strain evidence="5 6">CBS 121175</strain>
    </source>
</reference>
<gene>
    <name evidence="5" type="ORF">FA15DRAFT_669497</name>
</gene>
<feature type="compositionally biased region" description="Polar residues" evidence="1">
    <location>
        <begin position="698"/>
        <end position="708"/>
    </location>
</feature>
<name>A0A5C3KVP8_COPMA</name>
<dbReference type="InterPro" id="IPR021109">
    <property type="entry name" value="Peptidase_aspartic_dom_sf"/>
</dbReference>
<keyword evidence="5" id="KW-0378">Hydrolase</keyword>
<accession>A0A5C3KVP8</accession>
<keyword evidence="2" id="KW-0812">Transmembrane</keyword>
<dbReference type="InterPro" id="IPR033121">
    <property type="entry name" value="PEPTIDASE_A1"/>
</dbReference>
<feature type="compositionally biased region" description="Low complexity" evidence="1">
    <location>
        <begin position="586"/>
        <end position="614"/>
    </location>
</feature>
<sequence length="826" mass="90476">MLSSLLLLGCALNVNAASLSFRRTELSAAAKDLISRNTRIARASSRISREPHLRLEGRDHPEPIQAEFTDDYYTSEITLGGKSYKVVLNTCSPDIWVDSAPTHNYHQTTYHTAINYNLSTGALEVDGTVGWAPLEFGTYKLEKQAFLNIHDDAGKLYEQVGFNGFFGIGLEFATGSSKVEEAVYKHEGANSAHGKTVLSNYFSVYPEVDKVVGINFQRSEDWSGIDGVDISLGEYPEEWMGIKESESIDLYPEDSPKWTAIIHGVAVEGGPINVQSKIEGVEDGSLVAHFTATGPTVLPRDLFDQVYGSISGAVGYTGPDGEKRWIVPCLSDYAVQIQIGERTFTIHPSDVTQFWENKPEVLKDYTVCISSFRGKDMEEPLYDLQLGSAFARNVYSIYGFPLSGDDGSIMESAYLLLKPKEDDMDIDDIRGPLLQQYPKELSPEETVKKLNEGEYTPPHSTTKHHGPTHTWGHHNPTNTHGHHSSSTKDVWHHSSKEYGHPTKSSSTHEWHGHPTKSSSTHNWHQPTHSSSTHNWHGHPTKSSSTHNWHHPTHSSSTHNWHGHSSSTHNWHGHSSSTQDYWPGHPTHTSSSQWHHGGHSSSSQWHHGGHSSSSHNWHHPTHSSSTEDYWNGDPTYSSSTDDYWNGDPTSSSYHHGHHPTHTSSPHHGGHSSSTHQWHGDPTPSSSHHGHHTWSSSTSENWAHPTSSSPAHGGHHTPAVQHTPSHSSSSEAEPTATKSGSDGRSGSRGSANREGDDDTVTGGAVAGDSTSSGTLDKFMPIILGLLGANILVGLILIGLAVMNYVKKNGSGKKTGSHVYVPVSKLGDA</sequence>
<keyword evidence="2" id="KW-1133">Transmembrane helix</keyword>
<dbReference type="GO" id="GO:0008233">
    <property type="term" value="F:peptidase activity"/>
    <property type="evidence" value="ECO:0007669"/>
    <property type="project" value="UniProtKB-KW"/>
</dbReference>
<dbReference type="EMBL" id="ML210199">
    <property type="protein sequence ID" value="TFK24514.1"/>
    <property type="molecule type" value="Genomic_DNA"/>
</dbReference>
<dbReference type="AlphaFoldDB" id="A0A5C3KVP8"/>
<feature type="signal peptide" evidence="3">
    <location>
        <begin position="1"/>
        <end position="16"/>
    </location>
</feature>
<organism evidence="5 6">
    <name type="scientific">Coprinopsis marcescibilis</name>
    <name type="common">Agaric fungus</name>
    <name type="synonym">Psathyrella marcescibilis</name>
    <dbReference type="NCBI Taxonomy" id="230819"/>
    <lineage>
        <taxon>Eukaryota</taxon>
        <taxon>Fungi</taxon>
        <taxon>Dikarya</taxon>
        <taxon>Basidiomycota</taxon>
        <taxon>Agaricomycotina</taxon>
        <taxon>Agaricomycetes</taxon>
        <taxon>Agaricomycetidae</taxon>
        <taxon>Agaricales</taxon>
        <taxon>Agaricineae</taxon>
        <taxon>Psathyrellaceae</taxon>
        <taxon>Coprinopsis</taxon>
    </lineage>
</organism>
<feature type="region of interest" description="Disordered" evidence="1">
    <location>
        <begin position="451"/>
        <end position="625"/>
    </location>
</feature>
<feature type="transmembrane region" description="Helical" evidence="2">
    <location>
        <begin position="776"/>
        <end position="803"/>
    </location>
</feature>
<keyword evidence="5" id="KW-0645">Protease</keyword>
<feature type="compositionally biased region" description="Polar residues" evidence="1">
    <location>
        <begin position="553"/>
        <end position="579"/>
    </location>
</feature>
<dbReference type="GO" id="GO:0006508">
    <property type="term" value="P:proteolysis"/>
    <property type="evidence" value="ECO:0007669"/>
    <property type="project" value="UniProtKB-KW"/>
</dbReference>
<dbReference type="Gene3D" id="2.40.70.10">
    <property type="entry name" value="Acid Proteases"/>
    <property type="match status" value="2"/>
</dbReference>
<evidence type="ECO:0000313" key="5">
    <source>
        <dbReference type="EMBL" id="TFK24514.1"/>
    </source>
</evidence>
<feature type="region of interest" description="Disordered" evidence="1">
    <location>
        <begin position="649"/>
        <end position="769"/>
    </location>
</feature>
<feature type="domain" description="Peptidase A1" evidence="4">
    <location>
        <begin position="73"/>
        <end position="410"/>
    </location>
</feature>
<feature type="compositionally biased region" description="Low complexity" evidence="1">
    <location>
        <begin position="468"/>
        <end position="479"/>
    </location>
</feature>
<keyword evidence="3" id="KW-0732">Signal</keyword>
<keyword evidence="6" id="KW-1185">Reference proteome</keyword>
<keyword evidence="2" id="KW-0472">Membrane</keyword>
<dbReference type="Pfam" id="PF00026">
    <property type="entry name" value="Asp"/>
    <property type="match status" value="1"/>
</dbReference>
<feature type="chain" id="PRO_5022888892" evidence="3">
    <location>
        <begin position="17"/>
        <end position="826"/>
    </location>
</feature>